<dbReference type="STRING" id="456900.A0A151IEV5"/>
<gene>
    <name evidence="3" type="ORF">ALC62_09921</name>
</gene>
<reference evidence="3 4" key="1">
    <citation type="submission" date="2016-03" db="EMBL/GenBank/DDBJ databases">
        <title>Cyphomyrmex costatus WGS genome.</title>
        <authorList>
            <person name="Nygaard S."/>
            <person name="Hu H."/>
            <person name="Boomsma J."/>
            <person name="Zhang G."/>
        </authorList>
    </citation>
    <scope>NUCLEOTIDE SEQUENCE [LARGE SCALE GENOMIC DNA]</scope>
    <source>
        <strain evidence="3">MS0001</strain>
        <tissue evidence="3">Whole body</tissue>
    </source>
</reference>
<evidence type="ECO:0000313" key="4">
    <source>
        <dbReference type="Proteomes" id="UP000078542"/>
    </source>
</evidence>
<organism evidence="3 4">
    <name type="scientific">Cyphomyrmex costatus</name>
    <dbReference type="NCBI Taxonomy" id="456900"/>
    <lineage>
        <taxon>Eukaryota</taxon>
        <taxon>Metazoa</taxon>
        <taxon>Ecdysozoa</taxon>
        <taxon>Arthropoda</taxon>
        <taxon>Hexapoda</taxon>
        <taxon>Insecta</taxon>
        <taxon>Pterygota</taxon>
        <taxon>Neoptera</taxon>
        <taxon>Endopterygota</taxon>
        <taxon>Hymenoptera</taxon>
        <taxon>Apocrita</taxon>
        <taxon>Aculeata</taxon>
        <taxon>Formicoidea</taxon>
        <taxon>Formicidae</taxon>
        <taxon>Myrmicinae</taxon>
        <taxon>Cyphomyrmex</taxon>
    </lineage>
</organism>
<dbReference type="AlphaFoldDB" id="A0A151IEV5"/>
<dbReference type="Proteomes" id="UP000078542">
    <property type="component" value="Unassembled WGS sequence"/>
</dbReference>
<keyword evidence="4" id="KW-1185">Reference proteome</keyword>
<dbReference type="InterPro" id="IPR031961">
    <property type="entry name" value="DUF4780"/>
</dbReference>
<dbReference type="EMBL" id="KQ977857">
    <property type="protein sequence ID" value="KYM99336.1"/>
    <property type="molecule type" value="Genomic_DNA"/>
</dbReference>
<name>A0A151IEV5_9HYME</name>
<dbReference type="Pfam" id="PF16012">
    <property type="entry name" value="DUF4780"/>
    <property type="match status" value="1"/>
</dbReference>
<feature type="domain" description="DUF4780" evidence="2">
    <location>
        <begin position="116"/>
        <end position="288"/>
    </location>
</feature>
<feature type="region of interest" description="Disordered" evidence="1">
    <location>
        <begin position="17"/>
        <end position="111"/>
    </location>
</feature>
<sequence>METNNIKTNFNKVLQGVASLGSEQPEENKAASEDLPKTRIRYSGAARRRYNKEKARSEKAISPSPTNTPTPPGGEGGAAVGTQKRARPVHQTPSPTEYRPGKRPKVTDQGSYARTTKGMIRMAFVPEGYPEKKLGSSEGGEIRRLVREHILELPEDGLAPTFTGTWERDGAVIFNCANQQTVDWLKSLSTVIKIGGTALHVLPAGELPKRHRVVVHVEESDLAVEEAIKLLDRQNTGLGAREWVVVRGSESRDAKSAHFAALIGDRSLEVLKTCGFKPFCGLGRATVRLLDKERKEGVTAGASGSA</sequence>
<protein>
    <recommendedName>
        <fullName evidence="2">DUF4780 domain-containing protein</fullName>
    </recommendedName>
</protein>
<evidence type="ECO:0000313" key="3">
    <source>
        <dbReference type="EMBL" id="KYM99336.1"/>
    </source>
</evidence>
<evidence type="ECO:0000256" key="1">
    <source>
        <dbReference type="SAM" id="MobiDB-lite"/>
    </source>
</evidence>
<accession>A0A151IEV5</accession>
<evidence type="ECO:0000259" key="2">
    <source>
        <dbReference type="Pfam" id="PF16012"/>
    </source>
</evidence>
<feature type="compositionally biased region" description="Basic and acidic residues" evidence="1">
    <location>
        <begin position="26"/>
        <end position="37"/>
    </location>
</feature>
<proteinExistence type="predicted"/>